<dbReference type="EnsemblMetazoa" id="XM_022789608">
    <property type="protein sequence ID" value="XP_022645343"/>
    <property type="gene ID" value="LOC111243687"/>
</dbReference>
<reference evidence="10" key="1">
    <citation type="submission" date="2021-01" db="UniProtKB">
        <authorList>
            <consortium name="EnsemblMetazoa"/>
        </authorList>
    </citation>
    <scope>IDENTIFICATION</scope>
</reference>
<organism evidence="10 11">
    <name type="scientific">Varroa destructor</name>
    <name type="common">Honeybee mite</name>
    <dbReference type="NCBI Taxonomy" id="109461"/>
    <lineage>
        <taxon>Eukaryota</taxon>
        <taxon>Metazoa</taxon>
        <taxon>Ecdysozoa</taxon>
        <taxon>Arthropoda</taxon>
        <taxon>Chelicerata</taxon>
        <taxon>Arachnida</taxon>
        <taxon>Acari</taxon>
        <taxon>Parasitiformes</taxon>
        <taxon>Mesostigmata</taxon>
        <taxon>Gamasina</taxon>
        <taxon>Dermanyssoidea</taxon>
        <taxon>Varroidae</taxon>
        <taxon>Varroa</taxon>
    </lineage>
</organism>
<feature type="region of interest" description="Disordered" evidence="9">
    <location>
        <begin position="220"/>
        <end position="244"/>
    </location>
</feature>
<evidence type="ECO:0000256" key="5">
    <source>
        <dbReference type="ARBA" id="ARBA00023159"/>
    </source>
</evidence>
<dbReference type="GO" id="GO:0000978">
    <property type="term" value="F:RNA polymerase II cis-regulatory region sequence-specific DNA binding"/>
    <property type="evidence" value="ECO:0007669"/>
    <property type="project" value="TreeGrafter"/>
</dbReference>
<name>A0A7M7M989_VARDE</name>
<evidence type="ECO:0000256" key="1">
    <source>
        <dbReference type="ARBA" id="ARBA00004123"/>
    </source>
</evidence>
<dbReference type="InterPro" id="IPR019364">
    <property type="entry name" value="Mediatior_Med8_fun/met"/>
</dbReference>
<sequence length="266" mass="28775">MDKEDKQVDQVVDALLTRSNDLKNNIQQLIWRLENEYETLQWPAVLDNFALISGQMNNLLKVLRNDKIPKLRNRIILPLLVSPDPDPELQRLTEGRVPLFNHQAVPDYLRTLCDPEIEQADQAILMKAGQSPNDGSTKQVASHNKICQNVSELIRTSREEWDIDTSRGIQQTSSAPDTAMLIAAISNGKLLRGGNQGGPSMGGQAMGTHSPKPIGASISGSVGGGSGPVPNRAMNAPPSAGGKMPTATIKTNIKSGGAMSSHPYLR</sequence>
<dbReference type="InParanoid" id="A0A7M7M989"/>
<keyword evidence="11" id="KW-1185">Reference proteome</keyword>
<accession>A0A7M7M989</accession>
<comment type="function">
    <text evidence="8">Component of the Mediator complex, a coactivator involved in the regulated transcription of nearly all RNA polymerase II-dependent genes. Mediator functions as a bridge to convey information from gene-specific regulatory proteins to the basal RNA polymerase II transcription machinery. Mediator is recruited to promoters by direct interactions with regulatory proteins and serves as a scaffold for the assembly of a functional preinitiation complex with RNA polymerase II and the general transcription factors.</text>
</comment>
<dbReference type="GO" id="GO:0006357">
    <property type="term" value="P:regulation of transcription by RNA polymerase II"/>
    <property type="evidence" value="ECO:0007669"/>
    <property type="project" value="InterPro"/>
</dbReference>
<evidence type="ECO:0000256" key="8">
    <source>
        <dbReference type="RuleBase" id="RU364144"/>
    </source>
</evidence>
<comment type="subcellular location">
    <subcellularLocation>
        <location evidence="1 8">Nucleus</location>
    </subcellularLocation>
</comment>
<dbReference type="PANTHER" id="PTHR13074">
    <property type="entry name" value="MEDIATOR OF RNA POLYMERASE II TRANSCRIPTION SUBUNIT 8"/>
    <property type="match status" value="1"/>
</dbReference>
<evidence type="ECO:0000256" key="6">
    <source>
        <dbReference type="ARBA" id="ARBA00023163"/>
    </source>
</evidence>
<evidence type="ECO:0000256" key="3">
    <source>
        <dbReference type="ARBA" id="ARBA00011837"/>
    </source>
</evidence>
<keyword evidence="6 8" id="KW-0804">Transcription</keyword>
<evidence type="ECO:0000313" key="11">
    <source>
        <dbReference type="Proteomes" id="UP000594260"/>
    </source>
</evidence>
<gene>
    <name evidence="8" type="primary">MED8</name>
</gene>
<comment type="subunit">
    <text evidence="3 8">Component of the Mediator complex.</text>
</comment>
<dbReference type="GO" id="GO:0016592">
    <property type="term" value="C:mediator complex"/>
    <property type="evidence" value="ECO:0007669"/>
    <property type="project" value="InterPro"/>
</dbReference>
<evidence type="ECO:0000256" key="2">
    <source>
        <dbReference type="ARBA" id="ARBA00005716"/>
    </source>
</evidence>
<dbReference type="PANTHER" id="PTHR13074:SF9">
    <property type="entry name" value="MEDIATOR OF RNA POLYMERASE II TRANSCRIPTION SUBUNIT 8"/>
    <property type="match status" value="1"/>
</dbReference>
<dbReference type="Proteomes" id="UP000594260">
    <property type="component" value="Unplaced"/>
</dbReference>
<dbReference type="FunCoup" id="A0A7M7M989">
    <property type="interactions" value="1509"/>
</dbReference>
<proteinExistence type="inferred from homology"/>
<dbReference type="GO" id="GO:0003712">
    <property type="term" value="F:transcription coregulator activity"/>
    <property type="evidence" value="ECO:0007669"/>
    <property type="project" value="InterPro"/>
</dbReference>
<protein>
    <recommendedName>
        <fullName evidence="8">Mediator of RNA polymerase II transcription subunit 8</fullName>
    </recommendedName>
    <alternativeName>
        <fullName evidence="8">Mediator complex subunit 8</fullName>
    </alternativeName>
</protein>
<evidence type="ECO:0000256" key="9">
    <source>
        <dbReference type="SAM" id="MobiDB-lite"/>
    </source>
</evidence>
<dbReference type="AlphaFoldDB" id="A0A7M7M989"/>
<comment type="similarity">
    <text evidence="2 8">Belongs to the Mediator complex subunit 8 family.</text>
</comment>
<dbReference type="Pfam" id="PF10232">
    <property type="entry name" value="Med8"/>
    <property type="match status" value="1"/>
</dbReference>
<dbReference type="GO" id="GO:0070847">
    <property type="term" value="C:core mediator complex"/>
    <property type="evidence" value="ECO:0007669"/>
    <property type="project" value="TreeGrafter"/>
</dbReference>
<dbReference type="OrthoDB" id="150687at2759"/>
<keyword evidence="4 8" id="KW-0805">Transcription regulation</keyword>
<evidence type="ECO:0000313" key="10">
    <source>
        <dbReference type="EnsemblMetazoa" id="XP_022645343"/>
    </source>
</evidence>
<keyword evidence="7 8" id="KW-0539">Nucleus</keyword>
<keyword evidence="5 8" id="KW-0010">Activator</keyword>
<dbReference type="OMA" id="WRLENEY"/>
<evidence type="ECO:0000256" key="7">
    <source>
        <dbReference type="ARBA" id="ARBA00023242"/>
    </source>
</evidence>
<evidence type="ECO:0000256" key="4">
    <source>
        <dbReference type="ARBA" id="ARBA00023015"/>
    </source>
</evidence>